<gene>
    <name evidence="1" type="ORF">LAZ67_1007505</name>
</gene>
<protein>
    <submittedName>
        <fullName evidence="1">Uncharacterized protein</fullName>
    </submittedName>
</protein>
<accession>A0ABY6K2J0</accession>
<dbReference type="EMBL" id="CP092863">
    <property type="protein sequence ID" value="UYV62015.1"/>
    <property type="molecule type" value="Genomic_DNA"/>
</dbReference>
<name>A0ABY6K2J0_9ARAC</name>
<evidence type="ECO:0000313" key="2">
    <source>
        <dbReference type="Proteomes" id="UP001235939"/>
    </source>
</evidence>
<proteinExistence type="predicted"/>
<keyword evidence="2" id="KW-1185">Reference proteome</keyword>
<dbReference type="Proteomes" id="UP001235939">
    <property type="component" value="Chromosome 01"/>
</dbReference>
<reference evidence="1 2" key="1">
    <citation type="submission" date="2022-01" db="EMBL/GenBank/DDBJ databases">
        <title>A chromosomal length assembly of Cordylochernes scorpioides.</title>
        <authorList>
            <person name="Zeh D."/>
            <person name="Zeh J."/>
        </authorList>
    </citation>
    <scope>NUCLEOTIDE SEQUENCE [LARGE SCALE GENOMIC DNA]</scope>
    <source>
        <strain evidence="1">IN4F17</strain>
        <tissue evidence="1">Whole Body</tissue>
    </source>
</reference>
<evidence type="ECO:0000313" key="1">
    <source>
        <dbReference type="EMBL" id="UYV62015.1"/>
    </source>
</evidence>
<sequence>MLYPDYSRSSPIRKKWLIICKLLLQKGLILVNLMNGRYGSKDFKDIESLQDFQRKVRMNK</sequence>
<organism evidence="1 2">
    <name type="scientific">Cordylochernes scorpioides</name>
    <dbReference type="NCBI Taxonomy" id="51811"/>
    <lineage>
        <taxon>Eukaryota</taxon>
        <taxon>Metazoa</taxon>
        <taxon>Ecdysozoa</taxon>
        <taxon>Arthropoda</taxon>
        <taxon>Chelicerata</taxon>
        <taxon>Arachnida</taxon>
        <taxon>Pseudoscorpiones</taxon>
        <taxon>Cheliferoidea</taxon>
        <taxon>Chernetidae</taxon>
        <taxon>Cordylochernes</taxon>
    </lineage>
</organism>